<feature type="compositionally biased region" description="Low complexity" evidence="5">
    <location>
        <begin position="182"/>
        <end position="191"/>
    </location>
</feature>
<comment type="similarity">
    <text evidence="1">Belongs to the importin alpha family.</text>
</comment>
<evidence type="ECO:0000256" key="3">
    <source>
        <dbReference type="ARBA" id="ARBA00022737"/>
    </source>
</evidence>
<dbReference type="Gene3D" id="1.25.10.10">
    <property type="entry name" value="Leucine-rich Repeat Variant"/>
    <property type="match status" value="2"/>
</dbReference>
<evidence type="ECO:0000313" key="6">
    <source>
        <dbReference type="EMBL" id="KAD2393002.1"/>
    </source>
</evidence>
<dbReference type="OrthoDB" id="1738398at2759"/>
<proteinExistence type="inferred from homology"/>
<gene>
    <name evidence="6" type="ORF">E3N88_39979</name>
</gene>
<feature type="region of interest" description="Disordered" evidence="5">
    <location>
        <begin position="170"/>
        <end position="191"/>
    </location>
</feature>
<dbReference type="AlphaFoldDB" id="A0A5N6LLC7"/>
<reference evidence="6 7" key="1">
    <citation type="submission" date="2019-05" db="EMBL/GenBank/DDBJ databases">
        <title>Mikania micrantha, genome provides insights into the molecular mechanism of rapid growth.</title>
        <authorList>
            <person name="Liu B."/>
        </authorList>
    </citation>
    <scope>NUCLEOTIDE SEQUENCE [LARGE SCALE GENOMIC DNA]</scope>
    <source>
        <strain evidence="6">NLD-2019</strain>
        <tissue evidence="6">Leaf</tissue>
    </source>
</reference>
<keyword evidence="4" id="KW-0653">Protein transport</keyword>
<dbReference type="EMBL" id="SZYD01000019">
    <property type="protein sequence ID" value="KAD2393002.1"/>
    <property type="molecule type" value="Genomic_DNA"/>
</dbReference>
<protein>
    <submittedName>
        <fullName evidence="6">Uncharacterized protein</fullName>
    </submittedName>
</protein>
<dbReference type="PANTHER" id="PTHR23316">
    <property type="entry name" value="IMPORTIN ALPHA"/>
    <property type="match status" value="1"/>
</dbReference>
<organism evidence="6 7">
    <name type="scientific">Mikania micrantha</name>
    <name type="common">bitter vine</name>
    <dbReference type="NCBI Taxonomy" id="192012"/>
    <lineage>
        <taxon>Eukaryota</taxon>
        <taxon>Viridiplantae</taxon>
        <taxon>Streptophyta</taxon>
        <taxon>Embryophyta</taxon>
        <taxon>Tracheophyta</taxon>
        <taxon>Spermatophyta</taxon>
        <taxon>Magnoliopsida</taxon>
        <taxon>eudicotyledons</taxon>
        <taxon>Gunneridae</taxon>
        <taxon>Pentapetalae</taxon>
        <taxon>asterids</taxon>
        <taxon>campanulids</taxon>
        <taxon>Asterales</taxon>
        <taxon>Asteraceae</taxon>
        <taxon>Asteroideae</taxon>
        <taxon>Heliantheae alliance</taxon>
        <taxon>Eupatorieae</taxon>
        <taxon>Mikania</taxon>
    </lineage>
</organism>
<evidence type="ECO:0000256" key="5">
    <source>
        <dbReference type="SAM" id="MobiDB-lite"/>
    </source>
</evidence>
<accession>A0A5N6LLC7</accession>
<dbReference type="InterPro" id="IPR000225">
    <property type="entry name" value="Armadillo"/>
</dbReference>
<dbReference type="InterPro" id="IPR016024">
    <property type="entry name" value="ARM-type_fold"/>
</dbReference>
<keyword evidence="3" id="KW-0677">Repeat</keyword>
<sequence length="295" mass="32831">MVELRSVRTREKRVCRRSDVKDLLLSNSLCLINLLPLPRRRYTNVTYCELSRVSCVVMCLNFRVSVNHFDGLPVKVAGVLSDDNNMQLEATTQFRKLLSIKRSPPIKEVIQSGVVPRFVEFFAVWALSYLSDGTNVCPRLIELLNHPSPSVLIPALRTIGNIVTGDDVKTQFSSSDPSTYSQAQTTSTEANEATTTLHVLTPHITETPLQVYTHRPKSTTTTTTLPPQQHPTSPPAQTTLSTPPPLPQTSLPSAQTTPPPPPQSLLCRTMLTQKLGFEGTQIHHLNTKDWIKTEE</sequence>
<evidence type="ECO:0000256" key="1">
    <source>
        <dbReference type="ARBA" id="ARBA00010394"/>
    </source>
</evidence>
<keyword evidence="7" id="KW-1185">Reference proteome</keyword>
<dbReference type="SUPFAM" id="SSF48371">
    <property type="entry name" value="ARM repeat"/>
    <property type="match status" value="1"/>
</dbReference>
<dbReference type="GO" id="GO:0015031">
    <property type="term" value="P:protein transport"/>
    <property type="evidence" value="ECO:0007669"/>
    <property type="project" value="UniProtKB-KW"/>
</dbReference>
<evidence type="ECO:0000256" key="2">
    <source>
        <dbReference type="ARBA" id="ARBA00022448"/>
    </source>
</evidence>
<feature type="compositionally biased region" description="Polar residues" evidence="5">
    <location>
        <begin position="170"/>
        <end position="181"/>
    </location>
</feature>
<dbReference type="InterPro" id="IPR011989">
    <property type="entry name" value="ARM-like"/>
</dbReference>
<dbReference type="Pfam" id="PF00514">
    <property type="entry name" value="Arm"/>
    <property type="match status" value="1"/>
</dbReference>
<name>A0A5N6LLC7_9ASTR</name>
<evidence type="ECO:0000256" key="4">
    <source>
        <dbReference type="ARBA" id="ARBA00022927"/>
    </source>
</evidence>
<keyword evidence="2" id="KW-0813">Transport</keyword>
<comment type="caution">
    <text evidence="6">The sequence shown here is derived from an EMBL/GenBank/DDBJ whole genome shotgun (WGS) entry which is preliminary data.</text>
</comment>
<feature type="region of interest" description="Disordered" evidence="5">
    <location>
        <begin position="205"/>
        <end position="265"/>
    </location>
</feature>
<dbReference type="Proteomes" id="UP000326396">
    <property type="component" value="Linkage Group LG9"/>
</dbReference>
<evidence type="ECO:0000313" key="7">
    <source>
        <dbReference type="Proteomes" id="UP000326396"/>
    </source>
</evidence>